<organism evidence="7 8">
    <name type="scientific">Ectorhizobium quercum</name>
    <dbReference type="NCBI Taxonomy" id="2965071"/>
    <lineage>
        <taxon>Bacteria</taxon>
        <taxon>Pseudomonadati</taxon>
        <taxon>Pseudomonadota</taxon>
        <taxon>Alphaproteobacteria</taxon>
        <taxon>Hyphomicrobiales</taxon>
        <taxon>Rhizobiaceae</taxon>
        <taxon>Ectorhizobium</taxon>
    </lineage>
</organism>
<feature type="domain" description="Thioredoxin" evidence="6">
    <location>
        <begin position="58"/>
        <end position="247"/>
    </location>
</feature>
<protein>
    <submittedName>
        <fullName evidence="7">DsbA family protein</fullName>
    </submittedName>
</protein>
<comment type="caution">
    <text evidence="7">The sequence shown here is derived from an EMBL/GenBank/DDBJ whole genome shotgun (WGS) entry which is preliminary data.</text>
</comment>
<dbReference type="SUPFAM" id="SSF52833">
    <property type="entry name" value="Thioredoxin-like"/>
    <property type="match status" value="1"/>
</dbReference>
<dbReference type="InterPro" id="IPR001853">
    <property type="entry name" value="DSBA-like_thioredoxin_dom"/>
</dbReference>
<dbReference type="Pfam" id="PF18312">
    <property type="entry name" value="ScsC_N"/>
    <property type="match status" value="1"/>
</dbReference>
<dbReference type="PANTHER" id="PTHR13887">
    <property type="entry name" value="GLUTATHIONE S-TRANSFERASE KAPPA"/>
    <property type="match status" value="1"/>
</dbReference>
<reference evidence="7" key="1">
    <citation type="submission" date="2022-07" db="EMBL/GenBank/DDBJ databases">
        <title>Ectorhizobium quercum gen.nov., sp. nov.</title>
        <authorList>
            <person name="Ma T."/>
            <person name="Li Y."/>
        </authorList>
    </citation>
    <scope>NUCLEOTIDE SEQUENCE</scope>
    <source>
        <strain evidence="7">BDR2-2</strain>
    </source>
</reference>
<gene>
    <name evidence="7" type="ORF">NOF55_17315</name>
</gene>
<dbReference type="EMBL" id="JANFPI010000006">
    <property type="protein sequence ID" value="MCX8998872.1"/>
    <property type="molecule type" value="Genomic_DNA"/>
</dbReference>
<dbReference type="RefSeq" id="WP_306412374.1">
    <property type="nucleotide sequence ID" value="NZ_JANFPI010000006.1"/>
</dbReference>
<dbReference type="Proteomes" id="UP001208771">
    <property type="component" value="Unassembled WGS sequence"/>
</dbReference>
<evidence type="ECO:0000259" key="6">
    <source>
        <dbReference type="PROSITE" id="PS51352"/>
    </source>
</evidence>
<dbReference type="AlphaFoldDB" id="A0AAE3SW67"/>
<keyword evidence="3" id="KW-1015">Disulfide bond</keyword>
<evidence type="ECO:0000256" key="2">
    <source>
        <dbReference type="ARBA" id="ARBA00023002"/>
    </source>
</evidence>
<dbReference type="InterPro" id="IPR036249">
    <property type="entry name" value="Thioredoxin-like_sf"/>
</dbReference>
<evidence type="ECO:0000256" key="4">
    <source>
        <dbReference type="ARBA" id="ARBA00023284"/>
    </source>
</evidence>
<keyword evidence="2" id="KW-0560">Oxidoreductase</keyword>
<dbReference type="InterPro" id="IPR017937">
    <property type="entry name" value="Thioredoxin_CS"/>
</dbReference>
<dbReference type="InterPro" id="IPR013766">
    <property type="entry name" value="Thioredoxin_domain"/>
</dbReference>
<evidence type="ECO:0000256" key="5">
    <source>
        <dbReference type="SAM" id="SignalP"/>
    </source>
</evidence>
<evidence type="ECO:0000256" key="3">
    <source>
        <dbReference type="ARBA" id="ARBA00023157"/>
    </source>
</evidence>
<name>A0AAE3SW67_9HYPH</name>
<dbReference type="Pfam" id="PF01323">
    <property type="entry name" value="DSBA"/>
    <property type="match status" value="1"/>
</dbReference>
<sequence>MRKTARLAAAPFLGAALLLAAPPAGAFSDAEKKEIGEIVKQYLIENPEIMLEVQDALEEKIAEARNQQARTALDNNREAIFESPVDLVLGNPKGDVTIVEFFDYNCGYCKQSLGTMTELLGKDKNIRFVLKEWPILGPDSDATHRVSDAVRKVAPEKYGDFFMRVMSAQSRTNEDKAIDAAVSLGIDEATLRRTMKDSPNDATQAATHQLALTLGFNGTPAYIVGDETLPGAYGIDAFDRKIANLRGCGKATC</sequence>
<proteinExistence type="predicted"/>
<dbReference type="CDD" id="cd03023">
    <property type="entry name" value="DsbA_Com1_like"/>
    <property type="match status" value="1"/>
</dbReference>
<dbReference type="InterPro" id="IPR041205">
    <property type="entry name" value="ScsC_N"/>
</dbReference>
<feature type="chain" id="PRO_5041991471" evidence="5">
    <location>
        <begin position="27"/>
        <end position="253"/>
    </location>
</feature>
<dbReference type="GO" id="GO:0015036">
    <property type="term" value="F:disulfide oxidoreductase activity"/>
    <property type="evidence" value="ECO:0007669"/>
    <property type="project" value="UniProtKB-ARBA"/>
</dbReference>
<dbReference type="PROSITE" id="PS51352">
    <property type="entry name" value="THIOREDOXIN_2"/>
    <property type="match status" value="1"/>
</dbReference>
<dbReference type="PANTHER" id="PTHR13887:SF14">
    <property type="entry name" value="DISULFIDE BOND FORMATION PROTEIN D"/>
    <property type="match status" value="1"/>
</dbReference>
<keyword evidence="8" id="KW-1185">Reference proteome</keyword>
<feature type="signal peptide" evidence="5">
    <location>
        <begin position="1"/>
        <end position="26"/>
    </location>
</feature>
<evidence type="ECO:0000313" key="7">
    <source>
        <dbReference type="EMBL" id="MCX8998872.1"/>
    </source>
</evidence>
<evidence type="ECO:0000256" key="1">
    <source>
        <dbReference type="ARBA" id="ARBA00022729"/>
    </source>
</evidence>
<evidence type="ECO:0000313" key="8">
    <source>
        <dbReference type="Proteomes" id="UP001208771"/>
    </source>
</evidence>
<keyword evidence="4" id="KW-0676">Redox-active center</keyword>
<dbReference type="PROSITE" id="PS00194">
    <property type="entry name" value="THIOREDOXIN_1"/>
    <property type="match status" value="1"/>
</dbReference>
<keyword evidence="1 5" id="KW-0732">Signal</keyword>
<accession>A0AAE3SW67</accession>
<dbReference type="Gene3D" id="3.40.30.10">
    <property type="entry name" value="Glutaredoxin"/>
    <property type="match status" value="1"/>
</dbReference>